<feature type="coiled-coil region" evidence="1">
    <location>
        <begin position="133"/>
        <end position="170"/>
    </location>
</feature>
<dbReference type="GO" id="GO:0071111">
    <property type="term" value="F:cyclic-guanylate-specific phosphodiesterase activity"/>
    <property type="evidence" value="ECO:0007669"/>
    <property type="project" value="InterPro"/>
</dbReference>
<organism evidence="3 4">
    <name type="scientific">Xaviernesmea rhizosphaerae</name>
    <dbReference type="NCBI Taxonomy" id="1672749"/>
    <lineage>
        <taxon>Bacteria</taxon>
        <taxon>Pseudomonadati</taxon>
        <taxon>Pseudomonadota</taxon>
        <taxon>Alphaproteobacteria</taxon>
        <taxon>Hyphomicrobiales</taxon>
        <taxon>Rhizobiaceae</taxon>
        <taxon>Rhizobium/Agrobacterium group</taxon>
        <taxon>Xaviernesmea</taxon>
    </lineage>
</organism>
<evidence type="ECO:0000313" key="4">
    <source>
        <dbReference type="Proteomes" id="UP000186143"/>
    </source>
</evidence>
<dbReference type="CDD" id="cd01949">
    <property type="entry name" value="GGDEF"/>
    <property type="match status" value="1"/>
</dbReference>
<accession>A0A1Q9AKQ6</accession>
<dbReference type="PROSITE" id="PS50887">
    <property type="entry name" value="GGDEF"/>
    <property type="match status" value="1"/>
</dbReference>
<comment type="caution">
    <text evidence="3">The sequence shown here is derived from an EMBL/GenBank/DDBJ whole genome shotgun (WGS) entry which is preliminary data.</text>
</comment>
<evidence type="ECO:0000256" key="1">
    <source>
        <dbReference type="SAM" id="Coils"/>
    </source>
</evidence>
<dbReference type="STRING" id="1672749.BJF92_01975"/>
<dbReference type="InterPro" id="IPR043128">
    <property type="entry name" value="Rev_trsase/Diguanyl_cyclase"/>
</dbReference>
<feature type="domain" description="GGDEF" evidence="2">
    <location>
        <begin position="211"/>
        <end position="344"/>
    </location>
</feature>
<dbReference type="AlphaFoldDB" id="A0A1Q9AKQ6"/>
<proteinExistence type="predicted"/>
<name>A0A1Q9AKQ6_9HYPH</name>
<protein>
    <recommendedName>
        <fullName evidence="2">GGDEF domain-containing protein</fullName>
    </recommendedName>
</protein>
<dbReference type="EMBL" id="MKIO01000025">
    <property type="protein sequence ID" value="OLP55903.1"/>
    <property type="molecule type" value="Genomic_DNA"/>
</dbReference>
<gene>
    <name evidence="3" type="ORF">BJF92_01975</name>
</gene>
<reference evidence="3 4" key="1">
    <citation type="submission" date="2016-09" db="EMBL/GenBank/DDBJ databases">
        <title>Rhizobium sp. nov., a novel species isolated from the rice rhizosphere.</title>
        <authorList>
            <person name="Zhao J."/>
            <person name="Zhang X."/>
        </authorList>
    </citation>
    <scope>NUCLEOTIDE SEQUENCE [LARGE SCALE GENOMIC DNA]</scope>
    <source>
        <strain evidence="3 4">MH17</strain>
    </source>
</reference>
<dbReference type="InterPro" id="IPR029787">
    <property type="entry name" value="Nucleotide_cyclase"/>
</dbReference>
<dbReference type="InterPro" id="IPR050706">
    <property type="entry name" value="Cyclic-di-GMP_PDE-like"/>
</dbReference>
<dbReference type="InterPro" id="IPR000160">
    <property type="entry name" value="GGDEF_dom"/>
</dbReference>
<dbReference type="Pfam" id="PF00990">
    <property type="entry name" value="GGDEF"/>
    <property type="match status" value="1"/>
</dbReference>
<dbReference type="SUPFAM" id="SSF55073">
    <property type="entry name" value="Nucleotide cyclase"/>
    <property type="match status" value="1"/>
</dbReference>
<evidence type="ECO:0000313" key="3">
    <source>
        <dbReference type="EMBL" id="OLP55903.1"/>
    </source>
</evidence>
<dbReference type="PANTHER" id="PTHR33121">
    <property type="entry name" value="CYCLIC DI-GMP PHOSPHODIESTERASE PDEF"/>
    <property type="match status" value="1"/>
</dbReference>
<dbReference type="Gene3D" id="3.30.70.270">
    <property type="match status" value="1"/>
</dbReference>
<evidence type="ECO:0000259" key="2">
    <source>
        <dbReference type="PROSITE" id="PS50887"/>
    </source>
</evidence>
<dbReference type="RefSeq" id="WP_075634389.1">
    <property type="nucleotide sequence ID" value="NZ_MKIO01000025.1"/>
</dbReference>
<dbReference type="NCBIfam" id="TIGR00254">
    <property type="entry name" value="GGDEF"/>
    <property type="match status" value="1"/>
</dbReference>
<dbReference type="Proteomes" id="UP000186143">
    <property type="component" value="Unassembled WGS sequence"/>
</dbReference>
<dbReference type="PANTHER" id="PTHR33121:SF70">
    <property type="entry name" value="SIGNALING PROTEIN YKOW"/>
    <property type="match status" value="1"/>
</dbReference>
<dbReference type="SMART" id="SM00267">
    <property type="entry name" value="GGDEF"/>
    <property type="match status" value="1"/>
</dbReference>
<dbReference type="OrthoDB" id="9812260at2"/>
<keyword evidence="1" id="KW-0175">Coiled coil</keyword>
<sequence>MTASAFDTEEVNRSAPHSAVVKVGQILAQLKITPFPRNYELIFEAMSGEHPDLAQEILALGHQPSQAHLDEIGMRHKLAGHLSLVMDATRAQAAQTIEALEQPLNDSLTVRDQLGQQLHRFLDRLDRDPIAGMSEFADETRALRRMVAQLREKEERVATALNETAQALDAFNTGISEARRMALRDSLTGLPNRMALSVKLASLFEHEAQRRSAALVLLSVGGLRTIALKAGRPAAEKVLRQIGGCLRDTIKRDDFIARNATDIFALVVFNVTEANALSIAARIKERIEAMQVLPEQPGAAFLTVTGGLAVSAHAQHATHLLAQAEVALRNVRVDTPGGIMACTPALSASLIRTYAPHIVRTTA</sequence>